<accession>A0ABR3GVA7</accession>
<name>A0ABR3GVA7_9PEZI</name>
<comment type="caution">
    <text evidence="2">The sequence shown here is derived from an EMBL/GenBank/DDBJ whole genome shotgun (WGS) entry which is preliminary data.</text>
</comment>
<feature type="region of interest" description="Disordered" evidence="1">
    <location>
        <begin position="42"/>
        <end position="68"/>
    </location>
</feature>
<keyword evidence="3" id="KW-1185">Reference proteome</keyword>
<evidence type="ECO:0000313" key="2">
    <source>
        <dbReference type="EMBL" id="KAL0639730.1"/>
    </source>
</evidence>
<organism evidence="2 3">
    <name type="scientific">Discina gigas</name>
    <dbReference type="NCBI Taxonomy" id="1032678"/>
    <lineage>
        <taxon>Eukaryota</taxon>
        <taxon>Fungi</taxon>
        <taxon>Dikarya</taxon>
        <taxon>Ascomycota</taxon>
        <taxon>Pezizomycotina</taxon>
        <taxon>Pezizomycetes</taxon>
        <taxon>Pezizales</taxon>
        <taxon>Discinaceae</taxon>
        <taxon>Discina</taxon>
    </lineage>
</organism>
<protein>
    <submittedName>
        <fullName evidence="2">Uncharacterized protein</fullName>
    </submittedName>
</protein>
<reference evidence="2 3" key="1">
    <citation type="submission" date="2024-02" db="EMBL/GenBank/DDBJ databases">
        <title>Discinaceae phylogenomics.</title>
        <authorList>
            <person name="Dirks A.C."/>
            <person name="James T.Y."/>
        </authorList>
    </citation>
    <scope>NUCLEOTIDE SEQUENCE [LARGE SCALE GENOMIC DNA]</scope>
    <source>
        <strain evidence="2 3">ACD0624</strain>
    </source>
</reference>
<sequence length="68" mass="7102">MACQNPQLRLQVEEAGRRVEGDIVSATLGIVASKTSRGGVQTAAGDQRCLRGSTESGPGKHLGGLRIR</sequence>
<evidence type="ECO:0000313" key="3">
    <source>
        <dbReference type="Proteomes" id="UP001447188"/>
    </source>
</evidence>
<dbReference type="EMBL" id="JBBBZM010000009">
    <property type="protein sequence ID" value="KAL0639730.1"/>
    <property type="molecule type" value="Genomic_DNA"/>
</dbReference>
<proteinExistence type="predicted"/>
<dbReference type="Proteomes" id="UP001447188">
    <property type="component" value="Unassembled WGS sequence"/>
</dbReference>
<evidence type="ECO:0000256" key="1">
    <source>
        <dbReference type="SAM" id="MobiDB-lite"/>
    </source>
</evidence>
<gene>
    <name evidence="2" type="ORF">Q9L58_001297</name>
</gene>